<comment type="caution">
    <text evidence="1">The sequence shown here is derived from an EMBL/GenBank/DDBJ whole genome shotgun (WGS) entry which is preliminary data.</text>
</comment>
<protein>
    <recommendedName>
        <fullName evidence="3">F-box domain-containing protein</fullName>
    </recommendedName>
</protein>
<keyword evidence="2" id="KW-1185">Reference proteome</keyword>
<sequence>MNLNLNPFFKGYKIREDYLSFYIFGPNNTPRLRADAAEQIHGLPQTPYLGVNINDLPPEVLQIIFTLLHNDICYLAIPYVEYQPIPFCPLNLFAVPWTLRRICRRWRRIAEDIRALWRDVAWSSKWSAGSPPDVQKHADSLLDEWIGYALRTSTGSDIHDHSGLTLNICFHSPDPVYLDFELDVLTSFMSHSNVWKHADFTISPEYLPTLSGIKGHLDNLQALRLDCVVDPKDDQGKPQPAIEEKRTNHLRWLMDNDDNVRTMWEVAPKLETIILVNYSMKTANDCVFPWWQLQRFEMNWAPGCDWAGILRKARHLQTARFINRGERGETFPAGTLKHESLVELNFRVAGEDLGYGGQGTRELNSLILPNLQRLRIIDSTMLPAFAYHTPFAPARQLVERSNCPLRCLFLTGTARFNDVREWRDLMLSVGNTLVFLSMDLTNKTRSFTRATLKLLETGIIDLNCKMTPPVVLLPRLRELELTYFAPSEKLPNRDRMPPGSCMDLDWVITLAEVRTVKQPKTNNGISYAKLKTVGVGLDGMTEEQKLRIEKLKEVGTIFEQRHWQPLAL</sequence>
<evidence type="ECO:0000313" key="1">
    <source>
        <dbReference type="EMBL" id="KAK7460888.1"/>
    </source>
</evidence>
<dbReference type="Gene3D" id="1.20.1280.50">
    <property type="match status" value="1"/>
</dbReference>
<evidence type="ECO:0008006" key="3">
    <source>
        <dbReference type="Google" id="ProtNLM"/>
    </source>
</evidence>
<organism evidence="1 2">
    <name type="scientific">Marasmiellus scandens</name>
    <dbReference type="NCBI Taxonomy" id="2682957"/>
    <lineage>
        <taxon>Eukaryota</taxon>
        <taxon>Fungi</taxon>
        <taxon>Dikarya</taxon>
        <taxon>Basidiomycota</taxon>
        <taxon>Agaricomycotina</taxon>
        <taxon>Agaricomycetes</taxon>
        <taxon>Agaricomycetidae</taxon>
        <taxon>Agaricales</taxon>
        <taxon>Marasmiineae</taxon>
        <taxon>Omphalotaceae</taxon>
        <taxon>Marasmiellus</taxon>
    </lineage>
</organism>
<accession>A0ABR1JJU1</accession>
<dbReference type="EMBL" id="JBANRG010000014">
    <property type="protein sequence ID" value="KAK7460888.1"/>
    <property type="molecule type" value="Genomic_DNA"/>
</dbReference>
<evidence type="ECO:0000313" key="2">
    <source>
        <dbReference type="Proteomes" id="UP001498398"/>
    </source>
</evidence>
<proteinExistence type="predicted"/>
<dbReference type="Proteomes" id="UP001498398">
    <property type="component" value="Unassembled WGS sequence"/>
</dbReference>
<gene>
    <name evidence="1" type="ORF">VKT23_008816</name>
</gene>
<name>A0ABR1JJU1_9AGAR</name>
<reference evidence="1 2" key="1">
    <citation type="submission" date="2024-01" db="EMBL/GenBank/DDBJ databases">
        <title>A draft genome for the cacao thread blight pathogen Marasmiellus scandens.</title>
        <authorList>
            <person name="Baruah I.K."/>
            <person name="Leung J."/>
            <person name="Bukari Y."/>
            <person name="Amoako-Attah I."/>
            <person name="Meinhardt L.W."/>
            <person name="Bailey B.A."/>
            <person name="Cohen S.P."/>
        </authorList>
    </citation>
    <scope>NUCLEOTIDE SEQUENCE [LARGE SCALE GENOMIC DNA]</scope>
    <source>
        <strain evidence="1 2">GH-19</strain>
    </source>
</reference>